<proteinExistence type="predicted"/>
<gene>
    <name evidence="1" type="ORF">PENSUB_6515</name>
</gene>
<evidence type="ECO:0000313" key="2">
    <source>
        <dbReference type="Proteomes" id="UP000186955"/>
    </source>
</evidence>
<accession>A0A1Q5U0S1</accession>
<evidence type="ECO:0000313" key="1">
    <source>
        <dbReference type="EMBL" id="OKP06064.1"/>
    </source>
</evidence>
<reference evidence="1 2" key="1">
    <citation type="submission" date="2016-10" db="EMBL/GenBank/DDBJ databases">
        <title>Genome sequence of the ascomycete fungus Penicillium subrubescens.</title>
        <authorList>
            <person name="De Vries R.P."/>
            <person name="Peng M."/>
            <person name="Dilokpimol A."/>
            <person name="Hilden K."/>
            <person name="Makela M.R."/>
            <person name="Grigoriev I."/>
            <person name="Riley R."/>
            <person name="Granchi Z."/>
        </authorList>
    </citation>
    <scope>NUCLEOTIDE SEQUENCE [LARGE SCALE GENOMIC DNA]</scope>
    <source>
        <strain evidence="1 2">CBS 132785</strain>
    </source>
</reference>
<sequence>MDQLRLCGQSIDTVLETVEIPDKQPANWSDADQHYKIGILQAPRSFSLRVILLGLQRQLLKLQNFFHREQDPLRAFHHRQVGWSTEFWVSDRVVIDRMDVEKRQSVRSALRSNELTERVFICVGLPVTIFGPLFNTIVSAYNGGTDSFELSNGFIWVEALLDLHKFSIKSNPPQDSDQHPFLNMQRQMGDKSLLVEAKFTFTLETSTRMKTVIQAELLEVSNIRATSTHKPINHTRIESAVI</sequence>
<protein>
    <submittedName>
        <fullName evidence="1">Uncharacterized protein</fullName>
    </submittedName>
</protein>
<organism evidence="1 2">
    <name type="scientific">Penicillium subrubescens</name>
    <dbReference type="NCBI Taxonomy" id="1316194"/>
    <lineage>
        <taxon>Eukaryota</taxon>
        <taxon>Fungi</taxon>
        <taxon>Dikarya</taxon>
        <taxon>Ascomycota</taxon>
        <taxon>Pezizomycotina</taxon>
        <taxon>Eurotiomycetes</taxon>
        <taxon>Eurotiomycetidae</taxon>
        <taxon>Eurotiales</taxon>
        <taxon>Aspergillaceae</taxon>
        <taxon>Penicillium</taxon>
    </lineage>
</organism>
<name>A0A1Q5U0S1_9EURO</name>
<comment type="caution">
    <text evidence="1">The sequence shown here is derived from an EMBL/GenBank/DDBJ whole genome shotgun (WGS) entry which is preliminary data.</text>
</comment>
<dbReference type="AlphaFoldDB" id="A0A1Q5U0S1"/>
<keyword evidence="2" id="KW-1185">Reference proteome</keyword>
<dbReference type="Proteomes" id="UP000186955">
    <property type="component" value="Unassembled WGS sequence"/>
</dbReference>
<dbReference type="EMBL" id="MNBE01000600">
    <property type="protein sequence ID" value="OKP06064.1"/>
    <property type="molecule type" value="Genomic_DNA"/>
</dbReference>